<dbReference type="Pfam" id="PF13520">
    <property type="entry name" value="AA_permease_2"/>
    <property type="match status" value="1"/>
</dbReference>
<protein>
    <submittedName>
        <fullName evidence="7">(apollo) hypothetical protein</fullName>
    </submittedName>
</protein>
<feature type="transmembrane region" description="Helical" evidence="5">
    <location>
        <begin position="208"/>
        <end position="225"/>
    </location>
</feature>
<feature type="transmembrane region" description="Helical" evidence="5">
    <location>
        <begin position="505"/>
        <end position="526"/>
    </location>
</feature>
<evidence type="ECO:0000256" key="4">
    <source>
        <dbReference type="ARBA" id="ARBA00023136"/>
    </source>
</evidence>
<dbReference type="OrthoDB" id="3900342at2759"/>
<feature type="domain" description="Cationic amino acid transporter C-terminal" evidence="6">
    <location>
        <begin position="564"/>
        <end position="614"/>
    </location>
</feature>
<feature type="transmembrane region" description="Helical" evidence="5">
    <location>
        <begin position="140"/>
        <end position="161"/>
    </location>
</feature>
<comment type="caution">
    <text evidence="7">The sequence shown here is derived from an EMBL/GenBank/DDBJ whole genome shotgun (WGS) entry which is preliminary data.</text>
</comment>
<dbReference type="FunFam" id="1.20.1740.10:FF:000010">
    <property type="entry name" value="probable cationic amino acid transporter"/>
    <property type="match status" value="1"/>
</dbReference>
<evidence type="ECO:0000256" key="3">
    <source>
        <dbReference type="ARBA" id="ARBA00022989"/>
    </source>
</evidence>
<keyword evidence="8" id="KW-1185">Reference proteome</keyword>
<dbReference type="PANTHER" id="PTHR43243:SF95">
    <property type="entry name" value="LD37241P"/>
    <property type="match status" value="1"/>
</dbReference>
<dbReference type="GO" id="GO:0000064">
    <property type="term" value="F:L-ornithine transmembrane transporter activity"/>
    <property type="evidence" value="ECO:0007669"/>
    <property type="project" value="TreeGrafter"/>
</dbReference>
<reference evidence="7" key="1">
    <citation type="submission" date="2021-04" db="EMBL/GenBank/DDBJ databases">
        <authorList>
            <person name="Tunstrom K."/>
        </authorList>
    </citation>
    <scope>NUCLEOTIDE SEQUENCE</scope>
</reference>
<evidence type="ECO:0000259" key="6">
    <source>
        <dbReference type="Pfam" id="PF13906"/>
    </source>
</evidence>
<accession>A0A8S3XYB5</accession>
<organism evidence="7 8">
    <name type="scientific">Parnassius apollo</name>
    <name type="common">Apollo butterfly</name>
    <name type="synonym">Papilio apollo</name>
    <dbReference type="NCBI Taxonomy" id="110799"/>
    <lineage>
        <taxon>Eukaryota</taxon>
        <taxon>Metazoa</taxon>
        <taxon>Ecdysozoa</taxon>
        <taxon>Arthropoda</taxon>
        <taxon>Hexapoda</taxon>
        <taxon>Insecta</taxon>
        <taxon>Pterygota</taxon>
        <taxon>Neoptera</taxon>
        <taxon>Endopterygota</taxon>
        <taxon>Lepidoptera</taxon>
        <taxon>Glossata</taxon>
        <taxon>Ditrysia</taxon>
        <taxon>Papilionoidea</taxon>
        <taxon>Papilionidae</taxon>
        <taxon>Parnassiinae</taxon>
        <taxon>Parnassini</taxon>
        <taxon>Parnassius</taxon>
        <taxon>Parnassius</taxon>
    </lineage>
</organism>
<dbReference type="EMBL" id="CAJQZP010001306">
    <property type="protein sequence ID" value="CAG5038338.1"/>
    <property type="molecule type" value="Genomic_DNA"/>
</dbReference>
<dbReference type="InterPro" id="IPR029485">
    <property type="entry name" value="CAT_C"/>
</dbReference>
<feature type="transmembrane region" description="Helical" evidence="5">
    <location>
        <begin position="564"/>
        <end position="585"/>
    </location>
</feature>
<dbReference type="Pfam" id="PF13906">
    <property type="entry name" value="AA_permease_C"/>
    <property type="match status" value="1"/>
</dbReference>
<dbReference type="InterPro" id="IPR002293">
    <property type="entry name" value="AA/rel_permease1"/>
</dbReference>
<evidence type="ECO:0000313" key="7">
    <source>
        <dbReference type="EMBL" id="CAG5038338.1"/>
    </source>
</evidence>
<evidence type="ECO:0000313" key="8">
    <source>
        <dbReference type="Proteomes" id="UP000691718"/>
    </source>
</evidence>
<sequence length="638" mass="68937">MPLKLDVAMKKKICPRRSFVTMPLDEKNIVVDLNGHLVTSIHLLETKMGCARIFAALRRCKSLDNDSTTQLSRCLGLVDLTALGVGSTLGLGVYVLAGAVAKTVAGPAVTLSFLVAAIASAFAGLCYAEFAARVPKAGSAYVYSYVSVGEFIAFTIGWNLILEYVIGTASVAKGMANYIDSLCNNTMARTMTAVAPIHVSFLADYPDLFAFTLVLLITVLLGVGVKESTKLNNIFTAINMVTVVVVVVAGAIKSDSANWNIPLSEIPEDVRESAGAGGFAPWGVAGVMAGAAKCFFGFVGFDCVATTGEEARNPRRDIPLSIMLSLAVIFASYFSIATVLTMMLPYYLQDADAPFPYAFARAGLPAVQWLVACGAVCALCTSLLGAMFPLPRVLYAMASDAVLFRALARVHPRTQTPLVATALSGLLAATMAAIFNLNQLIDMMSIGTLLAYTIVATSVLILRYEEDSRLKLQNSKPLPETPYSVVRQTFNFLGLKEPTELSANIAKCTITFLFAFALVTCLLMRWSDANVGTHVALGVLGGTLLVLLLVLCRQPRRNVAHLTFTVPLVPLVPYLSVCMNVYLMVQLDYQTWVRFIIWLVIGYLIYFGYGIRHSKLREMPVPKPITNGVEQKSIVTKF</sequence>
<keyword evidence="4 5" id="KW-0472">Membrane</keyword>
<feature type="transmembrane region" description="Helical" evidence="5">
    <location>
        <begin position="232"/>
        <end position="252"/>
    </location>
</feature>
<proteinExistence type="predicted"/>
<feature type="transmembrane region" description="Helical" evidence="5">
    <location>
        <begin position="279"/>
        <end position="301"/>
    </location>
</feature>
<dbReference type="AlphaFoldDB" id="A0A8S3XYB5"/>
<feature type="transmembrane region" description="Helical" evidence="5">
    <location>
        <begin position="416"/>
        <end position="437"/>
    </location>
</feature>
<feature type="transmembrane region" description="Helical" evidence="5">
    <location>
        <begin position="532"/>
        <end position="552"/>
    </location>
</feature>
<dbReference type="GO" id="GO:0061459">
    <property type="term" value="F:L-arginine transmembrane transporter activity"/>
    <property type="evidence" value="ECO:0007669"/>
    <property type="project" value="TreeGrafter"/>
</dbReference>
<gene>
    <name evidence="7" type="ORF">PAPOLLO_LOCUS21346</name>
</gene>
<feature type="transmembrane region" description="Helical" evidence="5">
    <location>
        <begin position="109"/>
        <end position="128"/>
    </location>
</feature>
<dbReference type="GO" id="GO:0005886">
    <property type="term" value="C:plasma membrane"/>
    <property type="evidence" value="ECO:0007669"/>
    <property type="project" value="TreeGrafter"/>
</dbReference>
<dbReference type="GO" id="GO:0015189">
    <property type="term" value="F:L-lysine transmembrane transporter activity"/>
    <property type="evidence" value="ECO:0007669"/>
    <property type="project" value="TreeGrafter"/>
</dbReference>
<feature type="transmembrane region" description="Helical" evidence="5">
    <location>
        <begin position="443"/>
        <end position="462"/>
    </location>
</feature>
<dbReference type="Proteomes" id="UP000691718">
    <property type="component" value="Unassembled WGS sequence"/>
</dbReference>
<evidence type="ECO:0000256" key="2">
    <source>
        <dbReference type="ARBA" id="ARBA00022692"/>
    </source>
</evidence>
<dbReference type="PANTHER" id="PTHR43243">
    <property type="entry name" value="INNER MEMBRANE TRANSPORTER YGJI-RELATED"/>
    <property type="match status" value="1"/>
</dbReference>
<keyword evidence="2 5" id="KW-0812">Transmembrane</keyword>
<dbReference type="GO" id="GO:0097638">
    <property type="term" value="P:L-arginine import across plasma membrane"/>
    <property type="evidence" value="ECO:0007669"/>
    <property type="project" value="TreeGrafter"/>
</dbReference>
<feature type="transmembrane region" description="Helical" evidence="5">
    <location>
        <begin position="591"/>
        <end position="609"/>
    </location>
</feature>
<evidence type="ECO:0000256" key="5">
    <source>
        <dbReference type="SAM" id="Phobius"/>
    </source>
</evidence>
<evidence type="ECO:0000256" key="1">
    <source>
        <dbReference type="ARBA" id="ARBA00004141"/>
    </source>
</evidence>
<feature type="transmembrane region" description="Helical" evidence="5">
    <location>
        <begin position="322"/>
        <end position="347"/>
    </location>
</feature>
<feature type="transmembrane region" description="Helical" evidence="5">
    <location>
        <begin position="367"/>
        <end position="395"/>
    </location>
</feature>
<keyword evidence="3 5" id="KW-1133">Transmembrane helix</keyword>
<feature type="transmembrane region" description="Helical" evidence="5">
    <location>
        <begin position="77"/>
        <end position="97"/>
    </location>
</feature>
<dbReference type="PIRSF" id="PIRSF006060">
    <property type="entry name" value="AA_transporter"/>
    <property type="match status" value="1"/>
</dbReference>
<comment type="subcellular location">
    <subcellularLocation>
        <location evidence="1">Membrane</location>
        <topology evidence="1">Multi-pass membrane protein</topology>
    </subcellularLocation>
</comment>
<name>A0A8S3XYB5_PARAO</name>